<keyword evidence="3" id="KW-1185">Reference proteome</keyword>
<feature type="signal peptide" evidence="1">
    <location>
        <begin position="1"/>
        <end position="17"/>
    </location>
</feature>
<comment type="caution">
    <text evidence="2">The sequence shown here is derived from an EMBL/GenBank/DDBJ whole genome shotgun (WGS) entry which is preliminary data.</text>
</comment>
<reference evidence="2 3" key="1">
    <citation type="journal article" date="2017" name="Curr. Biol.">
        <title>Genome architecture and evolution of a unichromosomal asexual nematode.</title>
        <authorList>
            <person name="Fradin H."/>
            <person name="Zegar C."/>
            <person name="Gutwein M."/>
            <person name="Lucas J."/>
            <person name="Kovtun M."/>
            <person name="Corcoran D."/>
            <person name="Baugh L.R."/>
            <person name="Kiontke K."/>
            <person name="Gunsalus K."/>
            <person name="Fitch D.H."/>
            <person name="Piano F."/>
        </authorList>
    </citation>
    <scope>NUCLEOTIDE SEQUENCE [LARGE SCALE GENOMIC DNA]</scope>
    <source>
        <strain evidence="2">PF1309</strain>
    </source>
</reference>
<dbReference type="Gene3D" id="2.60.40.10">
    <property type="entry name" value="Immunoglobulins"/>
    <property type="match status" value="1"/>
</dbReference>
<feature type="chain" id="PRO_5012313497" description="Ig-like domain-containing protein" evidence="1">
    <location>
        <begin position="18"/>
        <end position="255"/>
    </location>
</feature>
<keyword evidence="1" id="KW-0732">Signal</keyword>
<dbReference type="EMBL" id="LIAE01006809">
    <property type="protein sequence ID" value="PAV84970.1"/>
    <property type="molecule type" value="Genomic_DNA"/>
</dbReference>
<evidence type="ECO:0000313" key="3">
    <source>
        <dbReference type="Proteomes" id="UP000218231"/>
    </source>
</evidence>
<evidence type="ECO:0000256" key="1">
    <source>
        <dbReference type="SAM" id="SignalP"/>
    </source>
</evidence>
<sequence>MMVFNIMSIYFLQAVCSAHIVGRAVKVFSPELIYEPGPRKSFDSVPSQRDYTELIEGEPILLVCNWFLKGNIELPNGKICSSALFFKRYAKASDTGYYTCSCHGKLLNSAWCVASRLYFYVRKFARPGFVPLPSEQRQLLIAYQRDSTFILPCLATTHHLKENIILTRDGRRIDNEIVGYDERNGFELRIPLINPNYRYVCRVPSNDNWIVFNVEVRNPLDLPEYLYRRKRSIETSVVRGSRHLQNLNGESDGSS</sequence>
<evidence type="ECO:0000313" key="2">
    <source>
        <dbReference type="EMBL" id="PAV84970.1"/>
    </source>
</evidence>
<gene>
    <name evidence="2" type="ORF">WR25_12892</name>
</gene>
<protein>
    <recommendedName>
        <fullName evidence="4">Ig-like domain-containing protein</fullName>
    </recommendedName>
</protein>
<evidence type="ECO:0008006" key="4">
    <source>
        <dbReference type="Google" id="ProtNLM"/>
    </source>
</evidence>
<accession>A0A2A2LFQ7</accession>
<organism evidence="2 3">
    <name type="scientific">Diploscapter pachys</name>
    <dbReference type="NCBI Taxonomy" id="2018661"/>
    <lineage>
        <taxon>Eukaryota</taxon>
        <taxon>Metazoa</taxon>
        <taxon>Ecdysozoa</taxon>
        <taxon>Nematoda</taxon>
        <taxon>Chromadorea</taxon>
        <taxon>Rhabditida</taxon>
        <taxon>Rhabditina</taxon>
        <taxon>Rhabditomorpha</taxon>
        <taxon>Rhabditoidea</taxon>
        <taxon>Rhabditidae</taxon>
        <taxon>Diploscapter</taxon>
    </lineage>
</organism>
<proteinExistence type="predicted"/>
<dbReference type="Proteomes" id="UP000218231">
    <property type="component" value="Unassembled WGS sequence"/>
</dbReference>
<dbReference type="InterPro" id="IPR013783">
    <property type="entry name" value="Ig-like_fold"/>
</dbReference>
<dbReference type="AlphaFoldDB" id="A0A2A2LFQ7"/>
<name>A0A2A2LFQ7_9BILA</name>